<evidence type="ECO:0000256" key="2">
    <source>
        <dbReference type="SAM" id="Phobius"/>
    </source>
</evidence>
<reference evidence="3 4" key="1">
    <citation type="submission" date="2018-08" db="EMBL/GenBank/DDBJ databases">
        <authorList>
            <person name="Ferrada E.E."/>
            <person name="Latorre B.A."/>
        </authorList>
    </citation>
    <scope>NUCLEOTIDE SEQUENCE [LARGE SCALE GENOMIC DNA]</scope>
    <source>
        <strain evidence="3 4">VK-A60T</strain>
    </source>
</reference>
<evidence type="ECO:0000256" key="1">
    <source>
        <dbReference type="SAM" id="MobiDB-lite"/>
    </source>
</evidence>
<name>A0A385DGQ6_9ACTN</name>
<dbReference type="KEGG" id="sky:D0C37_24610"/>
<dbReference type="AlphaFoldDB" id="A0A385DGQ6"/>
<dbReference type="Proteomes" id="UP000259636">
    <property type="component" value="Chromosome"/>
</dbReference>
<dbReference type="InterPro" id="IPR047703">
    <property type="entry name" value="SCO2322-like"/>
</dbReference>
<proteinExistence type="predicted"/>
<dbReference type="EMBL" id="CP031742">
    <property type="protein sequence ID" value="AXQ57466.1"/>
    <property type="molecule type" value="Genomic_DNA"/>
</dbReference>
<keyword evidence="2" id="KW-1133">Transmembrane helix</keyword>
<organism evidence="3 4">
    <name type="scientific">Streptomyces koyangensis</name>
    <dbReference type="NCBI Taxonomy" id="188770"/>
    <lineage>
        <taxon>Bacteria</taxon>
        <taxon>Bacillati</taxon>
        <taxon>Actinomycetota</taxon>
        <taxon>Actinomycetes</taxon>
        <taxon>Kitasatosporales</taxon>
        <taxon>Streptomycetaceae</taxon>
        <taxon>Streptomyces</taxon>
        <taxon>Streptomyces aurantiacus group</taxon>
    </lineage>
</organism>
<accession>A0A385DGQ6</accession>
<dbReference type="NCBIfam" id="NF040672">
    <property type="entry name" value="SCO2322_fam"/>
    <property type="match status" value="1"/>
</dbReference>
<dbReference type="NCBIfam" id="NF040681">
    <property type="entry name" value="GPS-CTERM"/>
    <property type="match status" value="1"/>
</dbReference>
<gene>
    <name evidence="3" type="ORF">D0C37_24610</name>
</gene>
<keyword evidence="2" id="KW-0812">Transmembrane</keyword>
<evidence type="ECO:0000313" key="4">
    <source>
        <dbReference type="Proteomes" id="UP000259636"/>
    </source>
</evidence>
<keyword evidence="2" id="KW-0472">Membrane</keyword>
<dbReference type="RefSeq" id="WP_117350299.1">
    <property type="nucleotide sequence ID" value="NZ_CP031742.1"/>
</dbReference>
<evidence type="ECO:0000313" key="3">
    <source>
        <dbReference type="EMBL" id="AXQ57466.1"/>
    </source>
</evidence>
<dbReference type="InterPro" id="IPR047704">
    <property type="entry name" value="GPS-CTERM"/>
</dbReference>
<feature type="compositionally biased region" description="Low complexity" evidence="1">
    <location>
        <begin position="178"/>
        <end position="195"/>
    </location>
</feature>
<dbReference type="GeneID" id="300117316"/>
<sequence>MTPGPTASRTARTTLRAGFALLLGLLLAVLLAAPAQAAGYRYWSFWEREGSSWSYATQGPAQLRPEDGSVQGFRFAVSAEADDSAAPRSKAAFAEICEDTEERAGRKRIALVLDFGTAADAPEGERPPKPRTACADVAEDASAADALAAVAPPLRYDSSAMLCAIDGYPRTGCGEQVSGAGEPSAGESSDAASPGTEESDSGSASGGEGPSAGLLVGAGAVAVLGVAALWQSRRRRG</sequence>
<feature type="region of interest" description="Disordered" evidence="1">
    <location>
        <begin position="174"/>
        <end position="212"/>
    </location>
</feature>
<feature type="transmembrane region" description="Helical" evidence="2">
    <location>
        <begin position="212"/>
        <end position="230"/>
    </location>
</feature>
<protein>
    <submittedName>
        <fullName evidence="3">Uncharacterized protein</fullName>
    </submittedName>
</protein>